<dbReference type="AlphaFoldDB" id="A0A2S4L0G9"/>
<evidence type="ECO:0000313" key="2">
    <source>
        <dbReference type="EMBL" id="POR35938.1"/>
    </source>
</evidence>
<dbReference type="STRING" id="94208.A0A2S4L0G9"/>
<comment type="caution">
    <text evidence="2">The sequence shown here is derived from an EMBL/GenBank/DDBJ whole genome shotgun (WGS) entry which is preliminary data.</text>
</comment>
<dbReference type="PANTHER" id="PTHR34310:SF9">
    <property type="entry name" value="BLR5716 PROTEIN"/>
    <property type="match status" value="1"/>
</dbReference>
<dbReference type="Gene3D" id="2.170.150.40">
    <property type="entry name" value="Domain of unknown function (DUF427)"/>
    <property type="match status" value="2"/>
</dbReference>
<feature type="domain" description="DUF427" evidence="1">
    <location>
        <begin position="70"/>
        <end position="105"/>
    </location>
</feature>
<name>A0A2S4L0G9_9HYPO</name>
<evidence type="ECO:0000313" key="3">
    <source>
        <dbReference type="Proteomes" id="UP000237481"/>
    </source>
</evidence>
<accession>A0A2S4L0G9</accession>
<organism evidence="2 3">
    <name type="scientific">Tolypocladium paradoxum</name>
    <dbReference type="NCBI Taxonomy" id="94208"/>
    <lineage>
        <taxon>Eukaryota</taxon>
        <taxon>Fungi</taxon>
        <taxon>Dikarya</taxon>
        <taxon>Ascomycota</taxon>
        <taxon>Pezizomycotina</taxon>
        <taxon>Sordariomycetes</taxon>
        <taxon>Hypocreomycetidae</taxon>
        <taxon>Hypocreales</taxon>
        <taxon>Ophiocordycipitaceae</taxon>
        <taxon>Tolypocladium</taxon>
    </lineage>
</organism>
<protein>
    <recommendedName>
        <fullName evidence="1">DUF427 domain-containing protein</fullName>
    </recommendedName>
</protein>
<feature type="domain" description="DUF427" evidence="1">
    <location>
        <begin position="218"/>
        <end position="310"/>
    </location>
</feature>
<dbReference type="Proteomes" id="UP000237481">
    <property type="component" value="Unassembled WGS sequence"/>
</dbReference>
<gene>
    <name evidence="2" type="ORF">TPAR_03867</name>
</gene>
<dbReference type="InterPro" id="IPR038694">
    <property type="entry name" value="DUF427_sf"/>
</dbReference>
<dbReference type="EMBL" id="PKSG01000380">
    <property type="protein sequence ID" value="POR35938.1"/>
    <property type="molecule type" value="Genomic_DNA"/>
</dbReference>
<sequence>MTSPAQRNRQSTRGCRTACGFSPERTALCMLTAVEGTMARPGAYGADLADLARYLLTNGPRKAYPASRRVRVVHNHSTIVDTARAVHVWEHDGYPQFYVPMGDLKGCTTRDKQLVRSDGVARAAVVELTVPARNGIRECRTDRVLRFTDDRSLGALAGLVRLEFGSMGAKRRGCLPCAVCPPANRSVTDQWLEEDVPVYVHPKDPFKRVDILPSSRPIEVKVAGKTVAKSAGAVHLLETGLPARYYISPGAVDPSVLRRSDLVTRCPYKGDAEYYHVVVDGQEMKNLVWYYRLPTHESAGIAGLLCFYNEKVDIILDGELQERPKTPFS</sequence>
<evidence type="ECO:0000259" key="1">
    <source>
        <dbReference type="Pfam" id="PF04248"/>
    </source>
</evidence>
<reference evidence="2 3" key="1">
    <citation type="submission" date="2018-01" db="EMBL/GenBank/DDBJ databases">
        <title>Harnessing the power of phylogenomics to disentangle the directionality and signatures of interkingdom host jumping in the parasitic fungal genus Tolypocladium.</title>
        <authorList>
            <person name="Quandt C.A."/>
            <person name="Patterson W."/>
            <person name="Spatafora J.W."/>
        </authorList>
    </citation>
    <scope>NUCLEOTIDE SEQUENCE [LARGE SCALE GENOMIC DNA]</scope>
    <source>
        <strain evidence="2 3">NRBC 100945</strain>
    </source>
</reference>
<dbReference type="PANTHER" id="PTHR34310">
    <property type="entry name" value="DUF427 DOMAIN PROTEIN (AFU_ORTHOLOGUE AFUA_3G02220)"/>
    <property type="match status" value="1"/>
</dbReference>
<dbReference type="InterPro" id="IPR007361">
    <property type="entry name" value="DUF427"/>
</dbReference>
<dbReference type="Pfam" id="PF04248">
    <property type="entry name" value="NTP_transf_9"/>
    <property type="match status" value="2"/>
</dbReference>
<proteinExistence type="predicted"/>
<keyword evidence="3" id="KW-1185">Reference proteome</keyword>
<dbReference type="OrthoDB" id="18996at2759"/>